<dbReference type="InterPro" id="IPR042100">
    <property type="entry name" value="Bug_dom1"/>
</dbReference>
<dbReference type="EMBL" id="BAAAEN010000003">
    <property type="protein sequence ID" value="GAA0496616.1"/>
    <property type="molecule type" value="Genomic_DNA"/>
</dbReference>
<dbReference type="PANTHER" id="PTHR42928:SF5">
    <property type="entry name" value="BLR1237 PROTEIN"/>
    <property type="match status" value="1"/>
</dbReference>
<dbReference type="Pfam" id="PF03401">
    <property type="entry name" value="TctC"/>
    <property type="match status" value="1"/>
</dbReference>
<feature type="chain" id="PRO_5046727803" evidence="2">
    <location>
        <begin position="25"/>
        <end position="327"/>
    </location>
</feature>
<sequence>MPKSPILRMLATAVLAAASAAAGAAGPGYPARPVKIVTPFAVGQGPDVLLRIVAEKLTATLGQQVIVENRPGASGFLAFEAGRRAAPDGYTLVHMDSYHVGTQPYLFARLPYDVRKDFDPVTPLVRNYFFIVVPAGSTWRTMGDLVAAAKARPGGVSYGSWGVASPAHLGGLLLEAATGTSMMHVPYKESAQLFQSVAVGDVNWTLGTPVSAGPVYQSGKVRFLAVAAPQRLPGYAEVPTVAQAGGPAGFEVGGWNGLFVPKGTPAGIVQRLNEGIAAALKAPDVQEKLATFTYEAYAMPPRDMARLVDEEIAKWGPIIKGADIHLD</sequence>
<dbReference type="CDD" id="cd07012">
    <property type="entry name" value="PBP2_Bug_TTT"/>
    <property type="match status" value="1"/>
</dbReference>
<protein>
    <submittedName>
        <fullName evidence="3">Tripartite tricarboxylate transporter substrate binding protein</fullName>
    </submittedName>
</protein>
<evidence type="ECO:0000313" key="4">
    <source>
        <dbReference type="Proteomes" id="UP001501706"/>
    </source>
</evidence>
<evidence type="ECO:0000256" key="2">
    <source>
        <dbReference type="SAM" id="SignalP"/>
    </source>
</evidence>
<dbReference type="Proteomes" id="UP001501706">
    <property type="component" value="Unassembled WGS sequence"/>
</dbReference>
<feature type="signal peptide" evidence="2">
    <location>
        <begin position="1"/>
        <end position="24"/>
    </location>
</feature>
<accession>A0ABN1BFC2</accession>
<organism evidence="3 4">
    <name type="scientific">Pigmentiphaga daeguensis</name>
    <dbReference type="NCBI Taxonomy" id="414049"/>
    <lineage>
        <taxon>Bacteria</taxon>
        <taxon>Pseudomonadati</taxon>
        <taxon>Pseudomonadota</taxon>
        <taxon>Betaproteobacteria</taxon>
        <taxon>Burkholderiales</taxon>
        <taxon>Alcaligenaceae</taxon>
        <taxon>Pigmentiphaga</taxon>
    </lineage>
</organism>
<proteinExistence type="inferred from homology"/>
<reference evidence="3 4" key="1">
    <citation type="journal article" date="2019" name="Int. J. Syst. Evol. Microbiol.">
        <title>The Global Catalogue of Microorganisms (GCM) 10K type strain sequencing project: providing services to taxonomists for standard genome sequencing and annotation.</title>
        <authorList>
            <consortium name="The Broad Institute Genomics Platform"/>
            <consortium name="The Broad Institute Genome Sequencing Center for Infectious Disease"/>
            <person name="Wu L."/>
            <person name="Ma J."/>
        </authorList>
    </citation>
    <scope>NUCLEOTIDE SEQUENCE [LARGE SCALE GENOMIC DNA]</scope>
    <source>
        <strain evidence="3 4">JCM 14330</strain>
    </source>
</reference>
<comment type="caution">
    <text evidence="3">The sequence shown here is derived from an EMBL/GenBank/DDBJ whole genome shotgun (WGS) entry which is preliminary data.</text>
</comment>
<comment type="similarity">
    <text evidence="1">Belongs to the UPF0065 (bug) family.</text>
</comment>
<dbReference type="InterPro" id="IPR005064">
    <property type="entry name" value="BUG"/>
</dbReference>
<dbReference type="SUPFAM" id="SSF53850">
    <property type="entry name" value="Periplasmic binding protein-like II"/>
    <property type="match status" value="1"/>
</dbReference>
<gene>
    <name evidence="3" type="ORF">GCM10009097_10880</name>
</gene>
<dbReference type="PIRSF" id="PIRSF017082">
    <property type="entry name" value="YflP"/>
    <property type="match status" value="1"/>
</dbReference>
<evidence type="ECO:0000313" key="3">
    <source>
        <dbReference type="EMBL" id="GAA0496616.1"/>
    </source>
</evidence>
<dbReference type="Gene3D" id="3.40.190.10">
    <property type="entry name" value="Periplasmic binding protein-like II"/>
    <property type="match status" value="1"/>
</dbReference>
<evidence type="ECO:0000256" key="1">
    <source>
        <dbReference type="ARBA" id="ARBA00006987"/>
    </source>
</evidence>
<dbReference type="PANTHER" id="PTHR42928">
    <property type="entry name" value="TRICARBOXYLATE-BINDING PROTEIN"/>
    <property type="match status" value="1"/>
</dbReference>
<keyword evidence="4" id="KW-1185">Reference proteome</keyword>
<dbReference type="RefSeq" id="WP_338615958.1">
    <property type="nucleotide sequence ID" value="NZ_BAAAEN010000003.1"/>
</dbReference>
<dbReference type="Gene3D" id="3.40.190.150">
    <property type="entry name" value="Bordetella uptake gene, domain 1"/>
    <property type="match status" value="1"/>
</dbReference>
<keyword evidence="2" id="KW-0732">Signal</keyword>
<name>A0ABN1BFC2_9BURK</name>